<accession>A0A6I6GIM2</accession>
<reference evidence="2 3" key="1">
    <citation type="submission" date="2019-11" db="EMBL/GenBank/DDBJ databases">
        <authorList>
            <person name="Im W.T."/>
        </authorList>
    </citation>
    <scope>NUCLEOTIDE SEQUENCE [LARGE SCALE GENOMIC DNA]</scope>
    <source>
        <strain evidence="2 3">SB-02</strain>
    </source>
</reference>
<dbReference type="RefSeq" id="WP_157475850.1">
    <property type="nucleotide sequence ID" value="NZ_CP046566.1"/>
</dbReference>
<evidence type="ECO:0000259" key="1">
    <source>
        <dbReference type="Pfam" id="PF20243"/>
    </source>
</evidence>
<dbReference type="EMBL" id="CP046566">
    <property type="protein sequence ID" value="QGW26732.1"/>
    <property type="molecule type" value="Genomic_DNA"/>
</dbReference>
<dbReference type="PROSITE" id="PS51257">
    <property type="entry name" value="PROKAR_LIPOPROTEIN"/>
    <property type="match status" value="1"/>
</dbReference>
<protein>
    <recommendedName>
        <fullName evidence="1">Copper-binding protein MbnP-like domain-containing protein</fullName>
    </recommendedName>
</protein>
<name>A0A6I6GIM2_9BACT</name>
<dbReference type="AlphaFoldDB" id="A0A6I6GIM2"/>
<organism evidence="2 3">
    <name type="scientific">Phnomibacter ginsenosidimutans</name>
    <dbReference type="NCBI Taxonomy" id="2676868"/>
    <lineage>
        <taxon>Bacteria</taxon>
        <taxon>Pseudomonadati</taxon>
        <taxon>Bacteroidota</taxon>
        <taxon>Chitinophagia</taxon>
        <taxon>Chitinophagales</taxon>
        <taxon>Chitinophagaceae</taxon>
        <taxon>Phnomibacter</taxon>
    </lineage>
</organism>
<feature type="domain" description="Copper-binding protein MbnP-like" evidence="1">
    <location>
        <begin position="30"/>
        <end position="224"/>
    </location>
</feature>
<evidence type="ECO:0000313" key="2">
    <source>
        <dbReference type="EMBL" id="QGW26732.1"/>
    </source>
</evidence>
<evidence type="ECO:0000313" key="3">
    <source>
        <dbReference type="Proteomes" id="UP000426027"/>
    </source>
</evidence>
<dbReference type="Pfam" id="PF20243">
    <property type="entry name" value="MbnP"/>
    <property type="match status" value="1"/>
</dbReference>
<sequence length="248" mass="26763">MKQLASLFLLTILVALGCRKKSDTAATDVPVSISIQHAAGAAPLQLGTQVTIASGDPVTINVFKYYLSNFSVVYDNNEEQQIPDSYFLVDEANAASKSFSIPVKAGQVKTLRFWIGVDSTRNVSGVQTGALDPANGMFWTWNSGYIFAKLEGRSFVSTAPLQAVTYHIGGFRTGQNALRQVSIPFSSSLPITTGSRFNIILQADALKWFTGAANISIATESTTMEPGALALKIANNYANMFSLKEVQY</sequence>
<dbReference type="InterPro" id="IPR046863">
    <property type="entry name" value="MbnP-like_dom"/>
</dbReference>
<keyword evidence="3" id="KW-1185">Reference proteome</keyword>
<dbReference type="Proteomes" id="UP000426027">
    <property type="component" value="Chromosome"/>
</dbReference>
<proteinExistence type="predicted"/>
<gene>
    <name evidence="2" type="ORF">GLV81_00175</name>
</gene>
<dbReference type="KEGG" id="fls:GLV81_00175"/>